<accession>A0ACD0NX00</accession>
<gene>
    <name evidence="1" type="ORF">IE53DRAFT_387335</name>
</gene>
<sequence length="1020" mass="111401">MPTKPKPKLPPSPSSPYLIRIRSNSPSSTLIKSLLISILALLLVSLLALHSGPPPKPTDPSLHPPSTTTDQLRGIVSWSSHPHQKDDRPLPPTTCCPSPQRRWSIRPSIDCVLCPRQDSSRSEKPLLLDDLLLLQCPPPRDCYPVWSKRCDDCLRLSSSSEQGHQRTEYGALLWETWRRLHRNQTGVYEVEESAEDERSRGLLPRFALPFLHHQYRHRAKKDGRQSNWMKRSETPTSDNVRASLDGRGIFSIVVFAIVSLIVIFPIRIPLPGLLSSKLEESSRRLKIWLDLCLPAAEEGRALHSRIQRGEGRDQGALIKDSERYHLVINHVTAPILGVILLLITKTIGFQQVKVGIVGEEGVEPYDVLALFISLAYIAISLDSTGLLRYLALQVCQKAGERGLTTYLLLYLFFWTAGVLVGNDPVILSGTAFLVYFTRVAGISPPDAWIWAQFVAANISSAVLVSSNPTNLVIASGFDIPFPKYTAFMVLPSFVSALAALAALLLHFRNRKGGEGVDSGLMATRGRRVQSLGKSLLSVVGSVARIGPSKAKDGARGEVELQGMRKRKPNTNTEANTEDQDHQDASAPRRSDRMDDQTGSERKEELTEEVEEEEDASESERHHAQPPLIYIPRTIIRPDVNARAALVDPYGAVFGTLVMGATLATLVATSVVGGVKVFEIAVPGACLCLLRDAGYDLLRWRRGELEKRRRRISEQDGQDEAGIGPASPRSDRGGREGERIEMEETSAGRSGGGSSGTVQPNPVGEVKEEEGSKKMKDCDVPAVDPAADSRGRRSNGGEEEGARGKEEEEGKKKRKEEGMKEKKGGLALLLIYRILRTPNRTSEMLPTVTSVMARLPFPLLPFAFGMFILVQALAHVGFINILASGLADVCSKGSVATAFFISFLSVILCNIGGTNIGSTILLTKAIQSPYFQSSLSRAVSTGEKELIIKTATYSIAFGSNVGALGGTFAASLAGLLWLSGLRQGGIQVRARDFLTWCLVVILPATVAGVGVLLIEVRWFPI</sequence>
<protein>
    <submittedName>
        <fullName evidence="1">Uncharacterized protein</fullName>
    </submittedName>
</protein>
<evidence type="ECO:0000313" key="1">
    <source>
        <dbReference type="EMBL" id="PWN50360.1"/>
    </source>
</evidence>
<keyword evidence="2" id="KW-1185">Reference proteome</keyword>
<reference evidence="1 2" key="1">
    <citation type="journal article" date="2018" name="Mol. Biol. Evol.">
        <title>Broad Genomic Sampling Reveals a Smut Pathogenic Ancestry of the Fungal Clade Ustilaginomycotina.</title>
        <authorList>
            <person name="Kijpornyongpan T."/>
            <person name="Mondo S.J."/>
            <person name="Barry K."/>
            <person name="Sandor L."/>
            <person name="Lee J."/>
            <person name="Lipzen A."/>
            <person name="Pangilinan J."/>
            <person name="LaButti K."/>
            <person name="Hainaut M."/>
            <person name="Henrissat B."/>
            <person name="Grigoriev I.V."/>
            <person name="Spatafora J.W."/>
            <person name="Aime M.C."/>
        </authorList>
    </citation>
    <scope>NUCLEOTIDE SEQUENCE [LARGE SCALE GENOMIC DNA]</scope>
    <source>
        <strain evidence="1 2">SA 807</strain>
    </source>
</reference>
<organism evidence="1 2">
    <name type="scientific">Violaceomyces palustris</name>
    <dbReference type="NCBI Taxonomy" id="1673888"/>
    <lineage>
        <taxon>Eukaryota</taxon>
        <taxon>Fungi</taxon>
        <taxon>Dikarya</taxon>
        <taxon>Basidiomycota</taxon>
        <taxon>Ustilaginomycotina</taxon>
        <taxon>Ustilaginomycetes</taxon>
        <taxon>Violaceomycetales</taxon>
        <taxon>Violaceomycetaceae</taxon>
        <taxon>Violaceomyces</taxon>
    </lineage>
</organism>
<proteinExistence type="predicted"/>
<dbReference type="Proteomes" id="UP000245626">
    <property type="component" value="Unassembled WGS sequence"/>
</dbReference>
<evidence type="ECO:0000313" key="2">
    <source>
        <dbReference type="Proteomes" id="UP000245626"/>
    </source>
</evidence>
<name>A0ACD0NX00_9BASI</name>
<dbReference type="EMBL" id="KZ819940">
    <property type="protein sequence ID" value="PWN50360.1"/>
    <property type="molecule type" value="Genomic_DNA"/>
</dbReference>